<dbReference type="Pfam" id="PF05795">
    <property type="entry name" value="Plasmodium_Vir"/>
    <property type="match status" value="2"/>
</dbReference>
<evidence type="ECO:0000313" key="3">
    <source>
        <dbReference type="Proteomes" id="UP000242942"/>
    </source>
</evidence>
<dbReference type="VEuPathDB" id="PlasmoDB:PocGH01_00205000"/>
<protein>
    <submittedName>
        <fullName evidence="2">PIR protein</fullName>
    </submittedName>
</protein>
<evidence type="ECO:0000313" key="2">
    <source>
        <dbReference type="EMBL" id="SBT84539.1"/>
    </source>
</evidence>
<dbReference type="EMBL" id="FLRI01000530">
    <property type="protein sequence ID" value="SBT84539.1"/>
    <property type="molecule type" value="Genomic_DNA"/>
</dbReference>
<dbReference type="VEuPathDB" id="PlasmoDB:POWCR01_000209100"/>
<sequence length="344" mass="39866">MIIIIYYATLEDLPSYMLYKKFNEDDSTYYDTCKKEPKINSDEKLVKICAKTIKNFKHIEKIKEYYTFKDKPCTDLNYWIREELIKVHHIKEDTVDGLPQFVNIYVALNAIKKKNEVDIKDNCNINYTSVDIKELINRKNVYDYLENYGELEKKYVQHKNECSKDYFDYVTKSVALYKIFQEFCKPHSINQSKCPDFYKNIPVYYPKKDLSALTCTLKNEPQEIDAKTRDVSIQAPGPSEKGPPQESAEQGIGKPDTDIPSQLGSSLSKAMMSTGIPVLGSFFIFSILYKLTPIGSLIRHRLLGVGESINQVHDNVADELWEDNMEPFNINSDRNECQLAYQLL</sequence>
<organism evidence="2 3">
    <name type="scientific">Plasmodium ovale</name>
    <name type="common">malaria parasite P. ovale</name>
    <dbReference type="NCBI Taxonomy" id="36330"/>
    <lineage>
        <taxon>Eukaryota</taxon>
        <taxon>Sar</taxon>
        <taxon>Alveolata</taxon>
        <taxon>Apicomplexa</taxon>
        <taxon>Aconoidasida</taxon>
        <taxon>Haemosporida</taxon>
        <taxon>Plasmodiidae</taxon>
        <taxon>Plasmodium</taxon>
        <taxon>Plasmodium (Plasmodium)</taxon>
    </lineage>
</organism>
<dbReference type="Proteomes" id="UP000242942">
    <property type="component" value="Unassembled WGS sequence"/>
</dbReference>
<dbReference type="InterPro" id="IPR008780">
    <property type="entry name" value="Plasmodium_Vir"/>
</dbReference>
<gene>
    <name evidence="2" type="primary">PocGH01_00205000</name>
    <name evidence="2" type="ORF">POCGH01_00205000</name>
</gene>
<reference evidence="2 3" key="1">
    <citation type="submission" date="2016-06" db="EMBL/GenBank/DDBJ databases">
        <authorList>
            <consortium name="Pathogen Informatics"/>
        </authorList>
    </citation>
    <scope>NUCLEOTIDE SEQUENCE [LARGE SCALE GENOMIC DNA]</scope>
    <source>
        <strain evidence="2">PocGH01</strain>
    </source>
</reference>
<keyword evidence="3" id="KW-1185">Reference proteome</keyword>
<evidence type="ECO:0000256" key="1">
    <source>
        <dbReference type="SAM" id="MobiDB-lite"/>
    </source>
</evidence>
<dbReference type="AlphaFoldDB" id="A0A1D3JF54"/>
<proteinExistence type="predicted"/>
<name>A0A1D3JF54_PLAOA</name>
<dbReference type="OrthoDB" id="10350376at2759"/>
<feature type="region of interest" description="Disordered" evidence="1">
    <location>
        <begin position="226"/>
        <end position="259"/>
    </location>
</feature>
<accession>A0A1D3JF54</accession>